<evidence type="ECO:0000256" key="4">
    <source>
        <dbReference type="ARBA" id="ARBA00023289"/>
    </source>
</evidence>
<comment type="caution">
    <text evidence="7">The sequence shown here is derived from an EMBL/GenBank/DDBJ whole genome shotgun (WGS) entry which is preliminary data.</text>
</comment>
<dbReference type="EMBL" id="JAYMYQ010000004">
    <property type="protein sequence ID" value="KAK7337560.1"/>
    <property type="molecule type" value="Genomic_DNA"/>
</dbReference>
<keyword evidence="3" id="KW-0449">Lipoprotein</keyword>
<proteinExistence type="inferred from homology"/>
<keyword evidence="2" id="KW-0479">Metal-binding</keyword>
<dbReference type="Pfam" id="PF00403">
    <property type="entry name" value="HMA"/>
    <property type="match status" value="1"/>
</dbReference>
<organism evidence="7 8">
    <name type="scientific">Canavalia gladiata</name>
    <name type="common">Sword bean</name>
    <name type="synonym">Dolichos gladiatus</name>
    <dbReference type="NCBI Taxonomy" id="3824"/>
    <lineage>
        <taxon>Eukaryota</taxon>
        <taxon>Viridiplantae</taxon>
        <taxon>Streptophyta</taxon>
        <taxon>Embryophyta</taxon>
        <taxon>Tracheophyta</taxon>
        <taxon>Spermatophyta</taxon>
        <taxon>Magnoliopsida</taxon>
        <taxon>eudicotyledons</taxon>
        <taxon>Gunneridae</taxon>
        <taxon>Pentapetalae</taxon>
        <taxon>rosids</taxon>
        <taxon>fabids</taxon>
        <taxon>Fabales</taxon>
        <taxon>Fabaceae</taxon>
        <taxon>Papilionoideae</taxon>
        <taxon>50 kb inversion clade</taxon>
        <taxon>NPAAA clade</taxon>
        <taxon>indigoferoid/millettioid clade</taxon>
        <taxon>Phaseoleae</taxon>
        <taxon>Canavalia</taxon>
    </lineage>
</organism>
<gene>
    <name evidence="7" type="ORF">VNO77_18141</name>
</gene>
<evidence type="ECO:0000256" key="5">
    <source>
        <dbReference type="ARBA" id="ARBA00024045"/>
    </source>
</evidence>
<reference evidence="7 8" key="1">
    <citation type="submission" date="2024-01" db="EMBL/GenBank/DDBJ databases">
        <title>The genomes of 5 underutilized Papilionoideae crops provide insights into root nodulation and disease resistanc.</title>
        <authorList>
            <person name="Jiang F."/>
        </authorList>
    </citation>
    <scope>NUCLEOTIDE SEQUENCE [LARGE SCALE GENOMIC DNA]</scope>
    <source>
        <strain evidence="7">LVBAO_FW01</strain>
        <tissue evidence="7">Leaves</tissue>
    </source>
</reference>
<name>A0AAN9LK98_CANGL</name>
<dbReference type="InterPro" id="IPR006121">
    <property type="entry name" value="HMA_dom"/>
</dbReference>
<evidence type="ECO:0000313" key="7">
    <source>
        <dbReference type="EMBL" id="KAK7337560.1"/>
    </source>
</evidence>
<dbReference type="SUPFAM" id="SSF55008">
    <property type="entry name" value="HMA, heavy metal-associated domain"/>
    <property type="match status" value="1"/>
</dbReference>
<evidence type="ECO:0000256" key="2">
    <source>
        <dbReference type="ARBA" id="ARBA00022723"/>
    </source>
</evidence>
<accession>A0AAN9LK98</accession>
<dbReference type="Gene3D" id="3.30.70.100">
    <property type="match status" value="1"/>
</dbReference>
<dbReference type="GO" id="GO:0046872">
    <property type="term" value="F:metal ion binding"/>
    <property type="evidence" value="ECO:0007669"/>
    <property type="project" value="UniProtKB-KW"/>
</dbReference>
<dbReference type="PANTHER" id="PTHR45868">
    <property type="entry name" value="HEAVY METAL-ASSOCIATED ISOPRENYLATED PLANT PROTEIN 33-RELATED"/>
    <property type="match status" value="1"/>
</dbReference>
<evidence type="ECO:0000256" key="3">
    <source>
        <dbReference type="ARBA" id="ARBA00023288"/>
    </source>
</evidence>
<dbReference type="AlphaFoldDB" id="A0AAN9LK98"/>
<evidence type="ECO:0000313" key="8">
    <source>
        <dbReference type="Proteomes" id="UP001367508"/>
    </source>
</evidence>
<dbReference type="Proteomes" id="UP001367508">
    <property type="component" value="Unassembled WGS sequence"/>
</dbReference>
<dbReference type="InterPro" id="IPR036163">
    <property type="entry name" value="HMA_dom_sf"/>
</dbReference>
<evidence type="ECO:0000259" key="6">
    <source>
        <dbReference type="Pfam" id="PF00403"/>
    </source>
</evidence>
<feature type="domain" description="HMA" evidence="6">
    <location>
        <begin position="92"/>
        <end position="144"/>
    </location>
</feature>
<keyword evidence="4" id="KW-0636">Prenylation</keyword>
<sequence length="236" mass="27090">MFDVATLFRILSALACICFFKKNRYLLPNFKIICIFFFVYNQEIVPFLFGRKCRLVNKSTRKVSNLFRSNSGMAVKKLEHKNNERNCILKVDTRSSGWEKSLTKVIKRVKDVSYSIDAAHGVVRISGEINPNKLLNNIKKAGKHVELIHAECGDGYSCYNHGYGYDYEGRYGKVESLTYPYYEAHKQGIGYNIQTYSHPCNGFPAPEAKWRHFPLLQSPSAPPLDYDPYNSSCNIM</sequence>
<evidence type="ECO:0000256" key="1">
    <source>
        <dbReference type="ARBA" id="ARBA00022481"/>
    </source>
</evidence>
<comment type="similarity">
    <text evidence="5">Belongs to the HIPP family.</text>
</comment>
<keyword evidence="8" id="KW-1185">Reference proteome</keyword>
<protein>
    <recommendedName>
        <fullName evidence="6">HMA domain-containing protein</fullName>
    </recommendedName>
</protein>
<dbReference type="PANTHER" id="PTHR45868:SF35">
    <property type="entry name" value="HYDROXYPROLINE-RICH GLYCOPROTEIN FAMILY PROTEIN"/>
    <property type="match status" value="1"/>
</dbReference>
<keyword evidence="1" id="KW-0488">Methylation</keyword>